<dbReference type="EMBL" id="PVWG01000001">
    <property type="protein sequence ID" value="PSB22148.1"/>
    <property type="molecule type" value="Genomic_DNA"/>
</dbReference>
<dbReference type="InterPro" id="IPR037026">
    <property type="entry name" value="Vgr_OB-fold_dom_sf"/>
</dbReference>
<dbReference type="InterPro" id="IPR006531">
    <property type="entry name" value="Gp5/Vgr_OB"/>
</dbReference>
<comment type="caution">
    <text evidence="2">The sequence shown here is derived from an EMBL/GenBank/DDBJ whole genome shotgun (WGS) entry which is preliminary data.</text>
</comment>
<dbReference type="AlphaFoldDB" id="A0A2T1DNS0"/>
<evidence type="ECO:0000313" key="3">
    <source>
        <dbReference type="Proteomes" id="UP000238634"/>
    </source>
</evidence>
<dbReference type="STRING" id="1920490.GCA_001895925_00892"/>
<feature type="domain" description="Gp5/Type VI secretion system Vgr protein OB-fold" evidence="1">
    <location>
        <begin position="25"/>
        <end position="98"/>
    </location>
</feature>
<dbReference type="Gene3D" id="2.40.50.230">
    <property type="entry name" value="Gp5 N-terminal domain"/>
    <property type="match status" value="1"/>
</dbReference>
<dbReference type="SUPFAM" id="SSF69349">
    <property type="entry name" value="Phage fibre proteins"/>
    <property type="match status" value="1"/>
</dbReference>
<dbReference type="RefSeq" id="WP_073069166.1">
    <property type="nucleotide sequence ID" value="NZ_MPPI01000001.1"/>
</dbReference>
<accession>A0A2T1DNS0</accession>
<proteinExistence type="predicted"/>
<evidence type="ECO:0000259" key="1">
    <source>
        <dbReference type="Pfam" id="PF04717"/>
    </source>
</evidence>
<dbReference type="Proteomes" id="UP000238634">
    <property type="component" value="Unassembled WGS sequence"/>
</dbReference>
<reference evidence="2 3" key="1">
    <citation type="submission" date="2018-02" db="EMBL/GenBank/DDBJ databases">
        <authorList>
            <person name="Cohen D.B."/>
            <person name="Kent A.D."/>
        </authorList>
    </citation>
    <scope>NUCLEOTIDE SEQUENCE [LARGE SCALE GENOMIC DNA]</scope>
    <source>
        <strain evidence="2 3">ULC007</strain>
    </source>
</reference>
<evidence type="ECO:0000313" key="2">
    <source>
        <dbReference type="EMBL" id="PSB22148.1"/>
    </source>
</evidence>
<reference evidence="2 3" key="2">
    <citation type="submission" date="2018-03" db="EMBL/GenBank/DDBJ databases">
        <title>The ancient ancestry and fast evolution of plastids.</title>
        <authorList>
            <person name="Moore K.R."/>
            <person name="Magnabosco C."/>
            <person name="Momper L."/>
            <person name="Gold D.A."/>
            <person name="Bosak T."/>
            <person name="Fournier G.P."/>
        </authorList>
    </citation>
    <scope>NUCLEOTIDE SEQUENCE [LARGE SCALE GENOMIC DNA]</scope>
    <source>
        <strain evidence="2 3">ULC007</strain>
    </source>
</reference>
<name>A0A2T1DNS0_9CYAN</name>
<dbReference type="SUPFAM" id="SSF69255">
    <property type="entry name" value="gp5 N-terminal domain-like"/>
    <property type="match status" value="1"/>
</dbReference>
<protein>
    <submittedName>
        <fullName evidence="2">Phage tail protein</fullName>
    </submittedName>
</protein>
<dbReference type="Pfam" id="PF04717">
    <property type="entry name" value="Phage_base_V"/>
    <property type="match status" value="1"/>
</dbReference>
<gene>
    <name evidence="2" type="ORF">C7B65_01720</name>
</gene>
<dbReference type="OrthoDB" id="9762420at2"/>
<organism evidence="2 3">
    <name type="scientific">Phormidesmis priestleyi ULC007</name>
    <dbReference type="NCBI Taxonomy" id="1920490"/>
    <lineage>
        <taxon>Bacteria</taxon>
        <taxon>Bacillati</taxon>
        <taxon>Cyanobacteriota</taxon>
        <taxon>Cyanophyceae</taxon>
        <taxon>Leptolyngbyales</taxon>
        <taxon>Leptolyngbyaceae</taxon>
        <taxon>Phormidesmis</taxon>
    </lineage>
</organism>
<sequence>MNLFEVLIDTTEQQTIASRIHGAVVGLVTNNQDPDGMGRVKVKFPWLSDQDESHWARITSLMAGKERGLYFLPEVDDEVLVIFEQGDVRFPYVIGALWNGKDKPPAKNDDGKNNVRLIKSRSGHVIRLNDEDGKETIEIIDKTEKNKIVIDTSENTIAITSNKDITLSAPKGAIKLEAQKIQLKSTAETKIEANAGMDIKANATMNVKGATINLN</sequence>
<keyword evidence="3" id="KW-1185">Reference proteome</keyword>